<evidence type="ECO:0000313" key="3">
    <source>
        <dbReference type="EMBL" id="GEO98343.1"/>
    </source>
</evidence>
<sequence length="116" mass="12703">MTRVFRLPIVMLGLMVGTVGAQAASFPCEKAATPDEKAICASLAINDLDVELAVRFEILKSVLAMGNRAQLQDDQESWLKERGTCAADTACLRQVYETRLKVLRGVFAEFAKQGPQ</sequence>
<feature type="domain" description="Lysozyme inhibitor LprI-like N-terminal" evidence="2">
    <location>
        <begin position="28"/>
        <end position="99"/>
    </location>
</feature>
<gene>
    <name evidence="3" type="ORF">MHA02_07310</name>
</gene>
<dbReference type="GO" id="GO:0005576">
    <property type="term" value="C:extracellular region"/>
    <property type="evidence" value="ECO:0007669"/>
    <property type="project" value="TreeGrafter"/>
</dbReference>
<dbReference type="AlphaFoldDB" id="A0A512IKT3"/>
<dbReference type="Pfam" id="PF07007">
    <property type="entry name" value="LprI"/>
    <property type="match status" value="1"/>
</dbReference>
<dbReference type="PANTHER" id="PTHR37549">
    <property type="entry name" value="LIPOPROTEIN LPRI"/>
    <property type="match status" value="1"/>
</dbReference>
<accession>A0A512IKT3</accession>
<evidence type="ECO:0000259" key="2">
    <source>
        <dbReference type="Pfam" id="PF07007"/>
    </source>
</evidence>
<feature type="chain" id="PRO_5022057536" description="Lysozyme inhibitor LprI-like N-terminal domain-containing protein" evidence="1">
    <location>
        <begin position="24"/>
        <end position="116"/>
    </location>
</feature>
<feature type="signal peptide" evidence="1">
    <location>
        <begin position="1"/>
        <end position="23"/>
    </location>
</feature>
<dbReference type="Proteomes" id="UP000321258">
    <property type="component" value="Unassembled WGS sequence"/>
</dbReference>
<dbReference type="PANTHER" id="PTHR37549:SF1">
    <property type="entry name" value="LIPOPROTEIN LPRI"/>
    <property type="match status" value="1"/>
</dbReference>
<evidence type="ECO:0000313" key="4">
    <source>
        <dbReference type="Proteomes" id="UP000321258"/>
    </source>
</evidence>
<evidence type="ECO:0000256" key="1">
    <source>
        <dbReference type="SAM" id="SignalP"/>
    </source>
</evidence>
<protein>
    <recommendedName>
        <fullName evidence="2">Lysozyme inhibitor LprI-like N-terminal domain-containing protein</fullName>
    </recommendedName>
</protein>
<organism evidence="3 4">
    <name type="scientific">Methylobacterium haplocladii</name>
    <dbReference type="NCBI Taxonomy" id="1176176"/>
    <lineage>
        <taxon>Bacteria</taxon>
        <taxon>Pseudomonadati</taxon>
        <taxon>Pseudomonadota</taxon>
        <taxon>Alphaproteobacteria</taxon>
        <taxon>Hyphomicrobiales</taxon>
        <taxon>Methylobacteriaceae</taxon>
        <taxon>Methylobacterium</taxon>
    </lineage>
</organism>
<proteinExistence type="predicted"/>
<dbReference type="EMBL" id="BJZT01000006">
    <property type="protein sequence ID" value="GEO98343.1"/>
    <property type="molecule type" value="Genomic_DNA"/>
</dbReference>
<dbReference type="InterPro" id="IPR052755">
    <property type="entry name" value="Lysozyme_Inhibitor_LprI"/>
</dbReference>
<dbReference type="InterPro" id="IPR009739">
    <property type="entry name" value="LprI-like_N"/>
</dbReference>
<reference evidence="3 4" key="1">
    <citation type="submission" date="2019-07" db="EMBL/GenBank/DDBJ databases">
        <title>Whole genome shotgun sequence of Methylobacterium haplocladii NBRC 107714.</title>
        <authorList>
            <person name="Hosoyama A."/>
            <person name="Uohara A."/>
            <person name="Ohji S."/>
            <person name="Ichikawa N."/>
        </authorList>
    </citation>
    <scope>NUCLEOTIDE SEQUENCE [LARGE SCALE GENOMIC DNA]</scope>
    <source>
        <strain evidence="3 4">NBRC 107714</strain>
    </source>
</reference>
<name>A0A512IKT3_9HYPH</name>
<comment type="caution">
    <text evidence="3">The sequence shown here is derived from an EMBL/GenBank/DDBJ whole genome shotgun (WGS) entry which is preliminary data.</text>
</comment>
<keyword evidence="4" id="KW-1185">Reference proteome</keyword>
<keyword evidence="1" id="KW-0732">Signal</keyword>